<reference evidence="1" key="1">
    <citation type="journal article" date="2003" name="J. Bacteriol.">
        <title>Complete nucleotide sequence and genetic organization of the 210-kilobase linear plasmid of Rhodococcus erythropolis BD2.</title>
        <authorList>
            <person name="Stecker C."/>
            <person name="Johann A."/>
            <person name="Herzberg C."/>
            <person name="Averhoff B."/>
            <person name="Gottschalk G."/>
        </authorList>
    </citation>
    <scope>NUCLEOTIDE SEQUENCE</scope>
    <source>
        <strain evidence="1">BD2</strain>
        <plasmid evidence="1">pBD2</plasmid>
    </source>
</reference>
<sequence length="148" mass="16210">MFPAQRRSTCKAVDRIESQPSLLRLHSAYLRGQVIRLLRVGAPAYFNNNGAASASHARVCRQPRICLDDVRSVGSLDRSRVRCPCHEQFAVLGRSLATFDVDGAAARSFGAIQVVAPDRGMRLADLERVDLCDGSAVQRQAVGFAELR</sequence>
<protein>
    <submittedName>
        <fullName evidence="1">Uncharacterized protein</fullName>
    </submittedName>
</protein>
<dbReference type="AlphaFoldDB" id="Q6XMV3"/>
<keyword evidence="1" id="KW-0614">Plasmid</keyword>
<proteinExistence type="predicted"/>
<name>Q6XMV3_RHOER</name>
<dbReference type="EMBL" id="AY223810">
    <property type="protein sequence ID" value="AAP74078.1"/>
    <property type="molecule type" value="Genomic_DNA"/>
</dbReference>
<accession>Q6XMV3</accession>
<gene>
    <name evidence="1" type="ORF">PBD2.193</name>
</gene>
<organism evidence="1">
    <name type="scientific">Rhodococcus erythropolis</name>
    <name type="common">Arthrobacter picolinophilus</name>
    <dbReference type="NCBI Taxonomy" id="1833"/>
    <lineage>
        <taxon>Bacteria</taxon>
        <taxon>Bacillati</taxon>
        <taxon>Actinomycetota</taxon>
        <taxon>Actinomycetes</taxon>
        <taxon>Mycobacteriales</taxon>
        <taxon>Nocardiaceae</taxon>
        <taxon>Rhodococcus</taxon>
        <taxon>Rhodococcus erythropolis group</taxon>
    </lineage>
</organism>
<evidence type="ECO:0000313" key="1">
    <source>
        <dbReference type="EMBL" id="AAP74078.1"/>
    </source>
</evidence>
<geneLocation type="plasmid" evidence="1">
    <name>pBD2</name>
</geneLocation>